<dbReference type="SUPFAM" id="SSF74653">
    <property type="entry name" value="TolA/TonB C-terminal domain"/>
    <property type="match status" value="1"/>
</dbReference>
<evidence type="ECO:0000313" key="3">
    <source>
        <dbReference type="Proteomes" id="UP000248926"/>
    </source>
</evidence>
<dbReference type="OrthoDB" id="5953911at2"/>
<reference evidence="2 3" key="1">
    <citation type="journal article" date="2018" name="Genet. Mol. Biol.">
        <title>The genome sequence of Dyella jiangningensis FCAV SCS01 from a lignocellulose-decomposing microbial consortium metagenome reveals potential for biotechnological applications.</title>
        <authorList>
            <person name="Desiderato J.G."/>
            <person name="Alvarenga D.O."/>
            <person name="Constancio M.T.L."/>
            <person name="Alves L.M.C."/>
            <person name="Varani A.M."/>
        </authorList>
    </citation>
    <scope>NUCLEOTIDE SEQUENCE [LARGE SCALE GENOMIC DNA]</scope>
    <source>
        <strain evidence="2 3">FCAV SCS01</strain>
    </source>
</reference>
<name>A0A328NWH3_9GAMM</name>
<dbReference type="Gene3D" id="3.30.2420.10">
    <property type="entry name" value="TonB"/>
    <property type="match status" value="1"/>
</dbReference>
<feature type="region of interest" description="Disordered" evidence="1">
    <location>
        <begin position="1"/>
        <end position="21"/>
    </location>
</feature>
<evidence type="ECO:0000256" key="1">
    <source>
        <dbReference type="SAM" id="MobiDB-lite"/>
    </source>
</evidence>
<dbReference type="AlphaFoldDB" id="A0A328NWH3"/>
<evidence type="ECO:0000313" key="2">
    <source>
        <dbReference type="EMBL" id="RAO74700.1"/>
    </source>
</evidence>
<proteinExistence type="predicted"/>
<dbReference type="EMBL" id="NFZS01000006">
    <property type="protein sequence ID" value="RAO74700.1"/>
    <property type="molecule type" value="Genomic_DNA"/>
</dbReference>
<evidence type="ECO:0008006" key="4">
    <source>
        <dbReference type="Google" id="ProtNLM"/>
    </source>
</evidence>
<organism evidence="2 3">
    <name type="scientific">Dyella jiangningensis</name>
    <dbReference type="NCBI Taxonomy" id="1379159"/>
    <lineage>
        <taxon>Bacteria</taxon>
        <taxon>Pseudomonadati</taxon>
        <taxon>Pseudomonadota</taxon>
        <taxon>Gammaproteobacteria</taxon>
        <taxon>Lysobacterales</taxon>
        <taxon>Rhodanobacteraceae</taxon>
        <taxon>Dyella</taxon>
    </lineage>
</organism>
<gene>
    <name evidence="2" type="ORF">CA260_19785</name>
</gene>
<sequence>MRQVTLALGQTSTGATPLEQPVPVYPPSLQVLHMPPQDIEARLVVDAQGKVGEVRVKDEAQADPSHRQFIEAVRAAAMRWTFVPWRTQQWAADANGDAHSVGDHAQPFEVGYLFRFAMNGDAPVVEVRAKPQ</sequence>
<keyword evidence="3" id="KW-1185">Reference proteome</keyword>
<comment type="caution">
    <text evidence="2">The sequence shown here is derived from an EMBL/GenBank/DDBJ whole genome shotgun (WGS) entry which is preliminary data.</text>
</comment>
<protein>
    <recommendedName>
        <fullName evidence="4">TonB C-terminal domain-containing protein</fullName>
    </recommendedName>
</protein>
<dbReference type="Proteomes" id="UP000248926">
    <property type="component" value="Unassembled WGS sequence"/>
</dbReference>
<accession>A0A328NWH3</accession>